<keyword evidence="1" id="KW-1133">Transmembrane helix</keyword>
<protein>
    <submittedName>
        <fullName evidence="2">Uncharacterized protein</fullName>
    </submittedName>
</protein>
<dbReference type="AlphaFoldDB" id="A0AAU9AQA4"/>
<feature type="transmembrane region" description="Helical" evidence="1">
    <location>
        <begin position="12"/>
        <end position="34"/>
    </location>
</feature>
<dbReference type="KEGG" id="lem:LEN_1609"/>
<sequence length="196" mass="20665">MSDDNDKRWYTRLPTISVALVAFLVTLTTLINNVREIGGLKDKKPAVSAAAAPAAPAPLAQPAQPKAPTRYSVVLTLEKIEVVNDGTSGSTSWTFDVSAGGQDLFELPSRDYNDAEDTRIATPRTSDPSMGRVTLVPGQEMLVKISGRSGGLISKLSASGTGTLVAERALAPVKVVAADPRDGEFIFHFATAATPQ</sequence>
<dbReference type="GeneID" id="83063477"/>
<evidence type="ECO:0000313" key="3">
    <source>
        <dbReference type="Proteomes" id="UP000218824"/>
    </source>
</evidence>
<name>A0AAU9AQA4_LYSEN</name>
<organism evidence="2 3">
    <name type="scientific">Lysobacter enzymogenes</name>
    <dbReference type="NCBI Taxonomy" id="69"/>
    <lineage>
        <taxon>Bacteria</taxon>
        <taxon>Pseudomonadati</taxon>
        <taxon>Pseudomonadota</taxon>
        <taxon>Gammaproteobacteria</taxon>
        <taxon>Lysobacterales</taxon>
        <taxon>Lysobacteraceae</taxon>
        <taxon>Lysobacter</taxon>
    </lineage>
</organism>
<evidence type="ECO:0000313" key="2">
    <source>
        <dbReference type="EMBL" id="BAV97096.1"/>
    </source>
</evidence>
<dbReference type="RefSeq" id="WP_096377305.1">
    <property type="nucleotide sequence ID" value="NZ_AP014940.1"/>
</dbReference>
<gene>
    <name evidence="2" type="ORF">LEN_1609</name>
</gene>
<keyword evidence="1" id="KW-0472">Membrane</keyword>
<dbReference type="Proteomes" id="UP000218824">
    <property type="component" value="Chromosome"/>
</dbReference>
<reference evidence="2 3" key="1">
    <citation type="journal article" date="2017" name="DNA Res.">
        <title>Complete genome sequence and expression profile of the commercial lytic enzyme producer Lysobacter enzymogenes M497-1.</title>
        <authorList>
            <person name="Takami H."/>
            <person name="Toyoda A."/>
            <person name="Uchiyama I."/>
            <person name="Itoh T."/>
            <person name="Takaki Y."/>
            <person name="Arai W."/>
            <person name="Nishi S."/>
            <person name="Kawai M."/>
            <person name="Shinya K."/>
            <person name="Ikeda H."/>
        </authorList>
    </citation>
    <scope>NUCLEOTIDE SEQUENCE [LARGE SCALE GENOMIC DNA]</scope>
    <source>
        <strain evidence="2 3">M497-1</strain>
    </source>
</reference>
<accession>A0AAU9AQA4</accession>
<keyword evidence="1" id="KW-0812">Transmembrane</keyword>
<evidence type="ECO:0000256" key="1">
    <source>
        <dbReference type="SAM" id="Phobius"/>
    </source>
</evidence>
<proteinExistence type="predicted"/>
<dbReference type="EMBL" id="AP014940">
    <property type="protein sequence ID" value="BAV97096.1"/>
    <property type="molecule type" value="Genomic_DNA"/>
</dbReference>